<reference evidence="1 2" key="1">
    <citation type="journal article" date="2017" name="Front. Microbiol.">
        <title>New Insights into the Diversity of the Genus Faecalibacterium.</title>
        <authorList>
            <person name="Benevides L."/>
            <person name="Burman S."/>
            <person name="Martin R."/>
            <person name="Robert V."/>
            <person name="Thomas M."/>
            <person name="Miquel S."/>
            <person name="Chain F."/>
            <person name="Sokol H."/>
            <person name="Bermudez-Humaran L.G."/>
            <person name="Morrison M."/>
            <person name="Langella P."/>
            <person name="Azevedo V.A."/>
            <person name="Chatel J.M."/>
            <person name="Soares S."/>
        </authorList>
    </citation>
    <scope>NUCLEOTIDE SEQUENCE [LARGE SCALE GENOMIC DNA]</scope>
    <source>
        <strain evidence="1 2">CNCM I 4644</strain>
    </source>
</reference>
<evidence type="ECO:0000313" key="2">
    <source>
        <dbReference type="Proteomes" id="UP000220480"/>
    </source>
</evidence>
<dbReference type="AlphaFoldDB" id="A0A2A7AX26"/>
<gene>
    <name evidence="1" type="ORF">CGS59_08740</name>
</gene>
<proteinExistence type="predicted"/>
<dbReference type="EMBL" id="NMTZ01000020">
    <property type="protein sequence ID" value="PDX83696.1"/>
    <property type="molecule type" value="Genomic_DNA"/>
</dbReference>
<accession>A0A2A7AX26</accession>
<sequence>MVCYLLMLLLYGIPLGEGQELFTGTLHRKQNIDKNGKERIKMGQQNTQKVFRCPEKLIYWIS</sequence>
<comment type="caution">
    <text evidence="1">The sequence shown here is derived from an EMBL/GenBank/DDBJ whole genome shotgun (WGS) entry which is preliminary data.</text>
</comment>
<name>A0A2A7AX26_9FIRM</name>
<evidence type="ECO:0000313" key="1">
    <source>
        <dbReference type="EMBL" id="PDX83696.1"/>
    </source>
</evidence>
<dbReference type="Proteomes" id="UP000220480">
    <property type="component" value="Unassembled WGS sequence"/>
</dbReference>
<organism evidence="1 2">
    <name type="scientific">Faecalibacterium prausnitzii</name>
    <dbReference type="NCBI Taxonomy" id="853"/>
    <lineage>
        <taxon>Bacteria</taxon>
        <taxon>Bacillati</taxon>
        <taxon>Bacillota</taxon>
        <taxon>Clostridia</taxon>
        <taxon>Eubacteriales</taxon>
        <taxon>Oscillospiraceae</taxon>
        <taxon>Faecalibacterium</taxon>
    </lineage>
</organism>
<protein>
    <submittedName>
        <fullName evidence="1">Uncharacterized protein</fullName>
    </submittedName>
</protein>